<dbReference type="GO" id="GO:0044539">
    <property type="term" value="P:long-chain fatty acid import into cell"/>
    <property type="evidence" value="ECO:0007669"/>
    <property type="project" value="TreeGrafter"/>
</dbReference>
<keyword evidence="2" id="KW-0436">Ligase</keyword>
<dbReference type="PANTHER" id="PTHR43107:SF15">
    <property type="entry name" value="FATTY ACID TRANSPORT PROTEIN 3, ISOFORM A"/>
    <property type="match status" value="1"/>
</dbReference>
<evidence type="ECO:0000256" key="1">
    <source>
        <dbReference type="ARBA" id="ARBA00006432"/>
    </source>
</evidence>
<evidence type="ECO:0000259" key="5">
    <source>
        <dbReference type="Pfam" id="PF13193"/>
    </source>
</evidence>
<dbReference type="AlphaFoldDB" id="A0A1Y5HW46"/>
<organism evidence="6 7">
    <name type="scientific">Oleispira antarctica</name>
    <dbReference type="NCBI Taxonomy" id="188908"/>
    <lineage>
        <taxon>Bacteria</taxon>
        <taxon>Pseudomonadati</taxon>
        <taxon>Pseudomonadota</taxon>
        <taxon>Gammaproteobacteria</taxon>
        <taxon>Oceanospirillales</taxon>
        <taxon>Oceanospirillaceae</taxon>
        <taxon>Oleispira</taxon>
    </lineage>
</organism>
<comment type="similarity">
    <text evidence="1">Belongs to the ATP-dependent AMP-binding enzyme family.</text>
</comment>
<accession>A0A1Y5HW46</accession>
<reference evidence="7" key="1">
    <citation type="journal article" date="2017" name="Proc. Natl. Acad. Sci. U.S.A.">
        <title>Simulation of Deepwater Horizon oil plume reveals substrate specialization within a complex community of hydrocarbon degraders.</title>
        <authorList>
            <person name="Hu P."/>
            <person name="Dubinsky E.A."/>
            <person name="Probst A.J."/>
            <person name="Wang J."/>
            <person name="Sieber C.M.K."/>
            <person name="Tom L.M."/>
            <person name="Gardinali P."/>
            <person name="Banfield J.F."/>
            <person name="Atlas R.M."/>
            <person name="Andersen G.L."/>
        </authorList>
    </citation>
    <scope>NUCLEOTIDE SEQUENCE [LARGE SCALE GENOMIC DNA]</scope>
</reference>
<protein>
    <submittedName>
        <fullName evidence="6">Long-chain-acyl-CoA synthetase</fullName>
    </submittedName>
</protein>
<evidence type="ECO:0000313" key="6">
    <source>
        <dbReference type="EMBL" id="OUS41519.1"/>
    </source>
</evidence>
<evidence type="ECO:0000256" key="4">
    <source>
        <dbReference type="ARBA" id="ARBA00022840"/>
    </source>
</evidence>
<dbReference type="Pfam" id="PF13193">
    <property type="entry name" value="AMP-binding_C"/>
    <property type="match status" value="1"/>
</dbReference>
<dbReference type="InterPro" id="IPR045851">
    <property type="entry name" value="AMP-bd_C_sf"/>
</dbReference>
<dbReference type="SUPFAM" id="SSF56801">
    <property type="entry name" value="Acetyl-CoA synthetase-like"/>
    <property type="match status" value="1"/>
</dbReference>
<keyword evidence="3" id="KW-0547">Nucleotide-binding</keyword>
<evidence type="ECO:0000313" key="7">
    <source>
        <dbReference type="Proteomes" id="UP000227088"/>
    </source>
</evidence>
<name>A0A1Y5HW46_OLEAN</name>
<dbReference type="PANTHER" id="PTHR43107">
    <property type="entry name" value="LONG-CHAIN FATTY ACID TRANSPORT PROTEIN"/>
    <property type="match status" value="1"/>
</dbReference>
<proteinExistence type="inferred from homology"/>
<feature type="domain" description="AMP-binding enzyme C-terminal" evidence="5">
    <location>
        <begin position="3"/>
        <end position="79"/>
    </location>
</feature>
<keyword evidence="4" id="KW-0067">ATP-binding</keyword>
<evidence type="ECO:0000256" key="3">
    <source>
        <dbReference type="ARBA" id="ARBA00022741"/>
    </source>
</evidence>
<dbReference type="Gene3D" id="3.30.300.30">
    <property type="match status" value="1"/>
</dbReference>
<dbReference type="GO" id="GO:0004467">
    <property type="term" value="F:long-chain fatty acid-CoA ligase activity"/>
    <property type="evidence" value="ECO:0007669"/>
    <property type="project" value="TreeGrafter"/>
</dbReference>
<comment type="caution">
    <text evidence="6">The sequence shown here is derived from an EMBL/GenBank/DDBJ whole genome shotgun (WGS) entry which is preliminary data.</text>
</comment>
<dbReference type="InterPro" id="IPR025110">
    <property type="entry name" value="AMP-bd_C"/>
</dbReference>
<feature type="non-terminal residue" evidence="6">
    <location>
        <position position="1"/>
    </location>
</feature>
<dbReference type="GO" id="GO:0005524">
    <property type="term" value="F:ATP binding"/>
    <property type="evidence" value="ECO:0007669"/>
    <property type="project" value="UniProtKB-KW"/>
</dbReference>
<dbReference type="Proteomes" id="UP000227088">
    <property type="component" value="Unassembled WGS sequence"/>
</dbReference>
<sequence>TTEVEAVANEFPGVEHSVAYGVEIPGTDGRAGMAALTLKNINQFDEDAFSRHLHEKLPAYAVPVFIRIREQEEITGTFKYRKVELKKENYDLSQVSEPLFVMHPDQSCFMPLMPELAEQIQQQALRF</sequence>
<dbReference type="GO" id="GO:0005886">
    <property type="term" value="C:plasma membrane"/>
    <property type="evidence" value="ECO:0007669"/>
    <property type="project" value="TreeGrafter"/>
</dbReference>
<evidence type="ECO:0000256" key="2">
    <source>
        <dbReference type="ARBA" id="ARBA00022598"/>
    </source>
</evidence>
<gene>
    <name evidence="6" type="ORF">A9R00_00505</name>
</gene>
<dbReference type="EMBL" id="MABE01000034">
    <property type="protein sequence ID" value="OUS41519.1"/>
    <property type="molecule type" value="Genomic_DNA"/>
</dbReference>
<dbReference type="GO" id="GO:0005324">
    <property type="term" value="F:long-chain fatty acid transmembrane transporter activity"/>
    <property type="evidence" value="ECO:0007669"/>
    <property type="project" value="TreeGrafter"/>
</dbReference>